<dbReference type="InterPro" id="IPR000238">
    <property type="entry name" value="RbfA"/>
</dbReference>
<feature type="compositionally biased region" description="Basic and acidic residues" evidence="3">
    <location>
        <begin position="151"/>
        <end position="166"/>
    </location>
</feature>
<dbReference type="GO" id="GO:0005829">
    <property type="term" value="C:cytosol"/>
    <property type="evidence" value="ECO:0007669"/>
    <property type="project" value="TreeGrafter"/>
</dbReference>
<dbReference type="PROSITE" id="PS01319">
    <property type="entry name" value="RBFA"/>
    <property type="match status" value="1"/>
</dbReference>
<dbReference type="InterPro" id="IPR020053">
    <property type="entry name" value="Ribosome-bd_factorA_CS"/>
</dbReference>
<feature type="region of interest" description="Disordered" evidence="3">
    <location>
        <begin position="151"/>
        <end position="173"/>
    </location>
</feature>
<comment type="subunit">
    <text evidence="2">Monomer. Binds 30S ribosomal subunits, but not 50S ribosomal subunits or 70S ribosomes.</text>
</comment>
<dbReference type="Pfam" id="PF02033">
    <property type="entry name" value="RBFA"/>
    <property type="match status" value="1"/>
</dbReference>
<dbReference type="SUPFAM" id="SSF89919">
    <property type="entry name" value="Ribosome-binding factor A, RbfA"/>
    <property type="match status" value="1"/>
</dbReference>
<dbReference type="PANTHER" id="PTHR33515:SF1">
    <property type="entry name" value="RIBOSOME-BINDING FACTOR A, CHLOROPLASTIC-RELATED"/>
    <property type="match status" value="1"/>
</dbReference>
<sequence length="173" mass="19042">MLSDSPSRLDADWRLFIEGIAMARSPDPKGSGGLSQRQLRVGEQVRHALAQVLQRGGEIRDDLIARTVISVSEVRMSPDLKIATCFITPLGGDADTQAVIKALAANAKFIRGRMAPSLSQMKYMPEFRFRADTSFDNFSKIDALLRSPEVARDLGHHDEEDREADKASGNGDE</sequence>
<comment type="caution">
    <text evidence="4">The sequence shown here is derived from an EMBL/GenBank/DDBJ whole genome shotgun (WGS) entry which is preliminary data.</text>
</comment>
<evidence type="ECO:0000256" key="1">
    <source>
        <dbReference type="ARBA" id="ARBA00022517"/>
    </source>
</evidence>
<dbReference type="PATRIC" id="fig|1337887.3.peg.396"/>
<name>U4VKS9_9HYPH</name>
<proteinExistence type="inferred from homology"/>
<comment type="function">
    <text evidence="2">One of several proteins that assist in the late maturation steps of the functional core of the 30S ribosomal subunit. Associates with free 30S ribosomal subunits (but not with 30S subunits that are part of 70S ribosomes or polysomes). Required for efficient processing of 16S rRNA. May interact with the 5'-terminal helix region of 16S rRNA.</text>
</comment>
<dbReference type="HAMAP" id="MF_00003">
    <property type="entry name" value="RbfA"/>
    <property type="match status" value="1"/>
</dbReference>
<dbReference type="GO" id="GO:0043024">
    <property type="term" value="F:ribosomal small subunit binding"/>
    <property type="evidence" value="ECO:0007669"/>
    <property type="project" value="TreeGrafter"/>
</dbReference>
<dbReference type="GO" id="GO:0030490">
    <property type="term" value="P:maturation of SSU-rRNA"/>
    <property type="evidence" value="ECO:0007669"/>
    <property type="project" value="UniProtKB-UniRule"/>
</dbReference>
<organism evidence="4 5">
    <name type="scientific">Brucella intermedia 229E</name>
    <dbReference type="NCBI Taxonomy" id="1337887"/>
    <lineage>
        <taxon>Bacteria</taxon>
        <taxon>Pseudomonadati</taxon>
        <taxon>Pseudomonadota</taxon>
        <taxon>Alphaproteobacteria</taxon>
        <taxon>Hyphomicrobiales</taxon>
        <taxon>Brucellaceae</taxon>
        <taxon>Brucella/Ochrobactrum group</taxon>
        <taxon>Brucella</taxon>
    </lineage>
</organism>
<dbReference type="PANTHER" id="PTHR33515">
    <property type="entry name" value="RIBOSOME-BINDING FACTOR A, CHLOROPLASTIC-RELATED"/>
    <property type="match status" value="1"/>
</dbReference>
<comment type="similarity">
    <text evidence="2">Belongs to the RbfA family.</text>
</comment>
<comment type="subcellular location">
    <subcellularLocation>
        <location evidence="2">Cytoplasm</location>
    </subcellularLocation>
</comment>
<dbReference type="NCBIfam" id="TIGR00082">
    <property type="entry name" value="rbfA"/>
    <property type="match status" value="1"/>
</dbReference>
<evidence type="ECO:0000313" key="5">
    <source>
        <dbReference type="Proteomes" id="UP000016842"/>
    </source>
</evidence>
<dbReference type="EMBL" id="ASXJ01000016">
    <property type="protein sequence ID" value="ERM03401.1"/>
    <property type="molecule type" value="Genomic_DNA"/>
</dbReference>
<dbReference type="AlphaFoldDB" id="U4VKS9"/>
<evidence type="ECO:0000313" key="4">
    <source>
        <dbReference type="EMBL" id="ERM03401.1"/>
    </source>
</evidence>
<reference evidence="4 5" key="1">
    <citation type="journal article" date="2014" name="FEMS Microbiol. Lett.">
        <title>Genome sequencing analysis reveals virulence-related gene content of Ochrobactrum intermedium strain 229E, a urease-positive strain isolated from the human gastric niche.</title>
        <authorList>
            <person name="Kulkarni G.J."/>
            <person name="Shetty S."/>
            <person name="Dharne M.S."/>
            <person name="Shouche Y.S."/>
        </authorList>
    </citation>
    <scope>NUCLEOTIDE SEQUENCE [LARGE SCALE GENOMIC DNA]</scope>
    <source>
        <strain evidence="4 5">229E</strain>
    </source>
</reference>
<dbReference type="Proteomes" id="UP000016842">
    <property type="component" value="Unassembled WGS sequence"/>
</dbReference>
<dbReference type="InterPro" id="IPR023799">
    <property type="entry name" value="RbfA_dom_sf"/>
</dbReference>
<dbReference type="InterPro" id="IPR015946">
    <property type="entry name" value="KH_dom-like_a/b"/>
</dbReference>
<gene>
    <name evidence="2" type="primary">rbfA</name>
    <name evidence="4" type="ORF">Q644_11175</name>
</gene>
<evidence type="ECO:0000256" key="2">
    <source>
        <dbReference type="HAMAP-Rule" id="MF_00003"/>
    </source>
</evidence>
<evidence type="ECO:0000256" key="3">
    <source>
        <dbReference type="SAM" id="MobiDB-lite"/>
    </source>
</evidence>
<keyword evidence="1 2" id="KW-0690">Ribosome biogenesis</keyword>
<dbReference type="NCBIfam" id="NF001802">
    <property type="entry name" value="PRK00521.2-5"/>
    <property type="match status" value="1"/>
</dbReference>
<dbReference type="Gene3D" id="3.30.300.20">
    <property type="match status" value="1"/>
</dbReference>
<protein>
    <recommendedName>
        <fullName evidence="2">Ribosome-binding factor A</fullName>
    </recommendedName>
</protein>
<accession>U4VKS9</accession>
<keyword evidence="2" id="KW-0963">Cytoplasm</keyword>